<dbReference type="SUPFAM" id="SSF48452">
    <property type="entry name" value="TPR-like"/>
    <property type="match status" value="1"/>
</dbReference>
<dbReference type="InterPro" id="IPR011990">
    <property type="entry name" value="TPR-like_helical_dom_sf"/>
</dbReference>
<evidence type="ECO:0000256" key="1">
    <source>
        <dbReference type="ARBA" id="ARBA00022737"/>
    </source>
</evidence>
<evidence type="ECO:0000256" key="2">
    <source>
        <dbReference type="ARBA" id="ARBA00022803"/>
    </source>
</evidence>
<dbReference type="GeneID" id="302999828"/>
<organism evidence="6 7">
    <name type="scientific">Treponema succinifaciens (strain ATCC 33096 / DSM 2489 / 6091)</name>
    <dbReference type="NCBI Taxonomy" id="869209"/>
    <lineage>
        <taxon>Bacteria</taxon>
        <taxon>Pseudomonadati</taxon>
        <taxon>Spirochaetota</taxon>
        <taxon>Spirochaetia</taxon>
        <taxon>Spirochaetales</taxon>
        <taxon>Treponemataceae</taxon>
        <taxon>Treponema</taxon>
    </lineage>
</organism>
<dbReference type="InterPro" id="IPR019734">
    <property type="entry name" value="TPR_rpt"/>
</dbReference>
<reference evidence="6 7" key="1">
    <citation type="journal article" date="2011" name="Stand. Genomic Sci.">
        <title>Complete genome sequence of Treponema succinifaciens type strain (6091).</title>
        <authorList>
            <person name="Han C."/>
            <person name="Gronow S."/>
            <person name="Teshima H."/>
            <person name="Lapidus A."/>
            <person name="Nolan M."/>
            <person name="Lucas S."/>
            <person name="Hammon N."/>
            <person name="Deshpande S."/>
            <person name="Cheng J.F."/>
            <person name="Zeytun A."/>
            <person name="Tapia R."/>
            <person name="Goodwin L."/>
            <person name="Pitluck S."/>
            <person name="Liolios K."/>
            <person name="Pagani I."/>
            <person name="Ivanova N."/>
            <person name="Mavromatis K."/>
            <person name="Mikhailova N."/>
            <person name="Huntemann M."/>
            <person name="Pati A."/>
            <person name="Chen A."/>
            <person name="Palaniappan K."/>
            <person name="Land M."/>
            <person name="Hauser L."/>
            <person name="Brambilla E.M."/>
            <person name="Rohde M."/>
            <person name="Goker M."/>
            <person name="Woyke T."/>
            <person name="Bristow J."/>
            <person name="Eisen J.A."/>
            <person name="Markowitz V."/>
            <person name="Hugenholtz P."/>
            <person name="Kyrpides N.C."/>
            <person name="Klenk H.P."/>
            <person name="Detter J.C."/>
        </authorList>
    </citation>
    <scope>NUCLEOTIDE SEQUENCE [LARGE SCALE GENOMIC DNA]</scope>
    <source>
        <strain evidence="7">ATCC 33096 / DSM 2489 / 6091</strain>
    </source>
</reference>
<feature type="region of interest" description="Disordered" evidence="4">
    <location>
        <begin position="53"/>
        <end position="412"/>
    </location>
</feature>
<evidence type="ECO:0000256" key="5">
    <source>
        <dbReference type="SAM" id="Phobius"/>
    </source>
</evidence>
<feature type="transmembrane region" description="Helical" evidence="5">
    <location>
        <begin position="553"/>
        <end position="573"/>
    </location>
</feature>
<reference evidence="7" key="2">
    <citation type="submission" date="2011-04" db="EMBL/GenBank/DDBJ databases">
        <title>The complete genome of chromosome of Treponema succinifaciens DSM 2489.</title>
        <authorList>
            <person name="Lucas S."/>
            <person name="Copeland A."/>
            <person name="Lapidus A."/>
            <person name="Bruce D."/>
            <person name="Goodwin L."/>
            <person name="Pitluck S."/>
            <person name="Peters L."/>
            <person name="Kyrpides N."/>
            <person name="Mavromatis K."/>
            <person name="Ivanova N."/>
            <person name="Ovchinnikova G."/>
            <person name="Teshima H."/>
            <person name="Detter J.C."/>
            <person name="Tapia R."/>
            <person name="Han C."/>
            <person name="Land M."/>
            <person name="Hauser L."/>
            <person name="Markowitz V."/>
            <person name="Cheng J.-F."/>
            <person name="Hugenholtz P."/>
            <person name="Woyke T."/>
            <person name="Wu D."/>
            <person name="Gronow S."/>
            <person name="Wellnitz S."/>
            <person name="Brambilla E."/>
            <person name="Klenk H.-P."/>
            <person name="Eisen J.A."/>
        </authorList>
    </citation>
    <scope>NUCLEOTIDE SEQUENCE [LARGE SCALE GENOMIC DNA]</scope>
    <source>
        <strain evidence="7">ATCC 33096 / DSM 2489 / 6091</strain>
    </source>
</reference>
<feature type="compositionally biased region" description="Polar residues" evidence="4">
    <location>
        <begin position="388"/>
        <end position="403"/>
    </location>
</feature>
<dbReference type="Gene3D" id="1.25.40.10">
    <property type="entry name" value="Tetratricopeptide repeat domain"/>
    <property type="match status" value="2"/>
</dbReference>
<name>F2NX32_TRES6</name>
<protein>
    <submittedName>
        <fullName evidence="6">Uncharacterized protein</fullName>
    </submittedName>
</protein>
<dbReference type="NCBIfam" id="NF047372">
    <property type="entry name" value="FlcA_NTERM"/>
    <property type="match status" value="1"/>
</dbReference>
<keyword evidence="7" id="KW-1185">Reference proteome</keyword>
<dbReference type="eggNOG" id="COG0457">
    <property type="taxonomic scope" value="Bacteria"/>
</dbReference>
<feature type="compositionally biased region" description="Basic and acidic residues" evidence="4">
    <location>
        <begin position="162"/>
        <end position="178"/>
    </location>
</feature>
<dbReference type="InterPro" id="IPR058123">
    <property type="entry name" value="FlcA_N"/>
</dbReference>
<proteinExistence type="predicted"/>
<feature type="compositionally biased region" description="Polar residues" evidence="4">
    <location>
        <begin position="152"/>
        <end position="161"/>
    </location>
</feature>
<accession>F2NX32</accession>
<keyword evidence="1" id="KW-0677">Repeat</keyword>
<dbReference type="STRING" id="869209.Tresu_0414"/>
<dbReference type="SMART" id="SM00028">
    <property type="entry name" value="TPR"/>
    <property type="match status" value="4"/>
</dbReference>
<dbReference type="EMBL" id="CP002631">
    <property type="protein sequence ID" value="AEB13367.1"/>
    <property type="molecule type" value="Genomic_DNA"/>
</dbReference>
<dbReference type="PROSITE" id="PS50005">
    <property type="entry name" value="TPR"/>
    <property type="match status" value="1"/>
</dbReference>
<feature type="compositionally biased region" description="Polar residues" evidence="4">
    <location>
        <begin position="301"/>
        <end position="310"/>
    </location>
</feature>
<dbReference type="OrthoDB" id="349862at2"/>
<dbReference type="HOGENOM" id="CLU_006550_0_0_12"/>
<dbReference type="RefSeq" id="WP_013700674.1">
    <property type="nucleotide sequence ID" value="NC_015385.1"/>
</dbReference>
<feature type="compositionally biased region" description="Acidic residues" evidence="4">
    <location>
        <begin position="267"/>
        <end position="279"/>
    </location>
</feature>
<keyword evidence="5" id="KW-0812">Transmembrane</keyword>
<dbReference type="NCBIfam" id="NF047371">
    <property type="entry name" value="FlcA_CTERM"/>
    <property type="match status" value="1"/>
</dbReference>
<evidence type="ECO:0000256" key="3">
    <source>
        <dbReference type="PROSITE-ProRule" id="PRU00339"/>
    </source>
</evidence>
<evidence type="ECO:0000313" key="7">
    <source>
        <dbReference type="Proteomes" id="UP000006852"/>
    </source>
</evidence>
<dbReference type="Proteomes" id="UP000006852">
    <property type="component" value="Chromosome"/>
</dbReference>
<dbReference type="AlphaFoldDB" id="F2NX32"/>
<evidence type="ECO:0000313" key="6">
    <source>
        <dbReference type="EMBL" id="AEB13367.1"/>
    </source>
</evidence>
<feature type="compositionally biased region" description="Basic and acidic residues" evidence="4">
    <location>
        <begin position="349"/>
        <end position="359"/>
    </location>
</feature>
<feature type="compositionally biased region" description="Basic and acidic residues" evidence="4">
    <location>
        <begin position="126"/>
        <end position="143"/>
    </location>
</feature>
<feature type="compositionally biased region" description="Acidic residues" evidence="4">
    <location>
        <begin position="80"/>
        <end position="89"/>
    </location>
</feature>
<dbReference type="SUPFAM" id="SSF81901">
    <property type="entry name" value="HCP-like"/>
    <property type="match status" value="1"/>
</dbReference>
<dbReference type="PANTHER" id="PTHR45586">
    <property type="entry name" value="TPR REPEAT-CONTAINING PROTEIN PA4667"/>
    <property type="match status" value="1"/>
</dbReference>
<keyword evidence="2 3" id="KW-0802">TPR repeat</keyword>
<feature type="compositionally biased region" description="Basic and acidic residues" evidence="4">
    <location>
        <begin position="254"/>
        <end position="263"/>
    </location>
</feature>
<keyword evidence="5" id="KW-0472">Membrane</keyword>
<dbReference type="InterPro" id="IPR051012">
    <property type="entry name" value="CellSynth/LPSAsmb/PSIAsmb"/>
</dbReference>
<dbReference type="PANTHER" id="PTHR45586:SF1">
    <property type="entry name" value="LIPOPOLYSACCHARIDE ASSEMBLY PROTEIN B"/>
    <property type="match status" value="1"/>
</dbReference>
<keyword evidence="5" id="KW-1133">Transmembrane helix</keyword>
<gene>
    <name evidence="6" type="ordered locus">Tresu_0414</name>
</gene>
<sequence length="1114" mass="125734">MPGLKQLQQFNSDILNLGDEVKIRAARGEKPVTVKIPKDVADIDDSEDFVNGLPALSEEDQAQAAAAAEERKREANDFSDFMDSDDSESASEQKSAATEEESVPDVSDLLPSAGDMDLSDLDLSEFEDKKEPEPEPEPEKIGIEDMDLESLLASSPESQAQDEPKISNDEKKSEKSEESVSPDIFNTDSLDADFAPKNSIPASEPDGTAFDESLFDMPSENDSAQKNVLPDLDTDSLVNSLGGIGEMDTLSADNKSESAEKTLPENSTDENSFDLDSLDLDSLNGKNSSEPKSEAFDAPQENISEPTTENVESKADDFSDIDLPDFDMPPDNSDSLPDFNEEPSVPNFEKPETEEKTTEQTDSAPAATDGELFSPEMDVPEDEPVETFDTSDINDLDFSNQEDSGFELGGVDSDGDDEFHIPGFSDIATADITKKPDVATADFSNAAEAKENEKPKNTFTDAEYKRFHKNLATYPLNVRIALEDFVVKNEFTDEAIFSVLEKVLRKAPARQVASELEKLLDISLDVPRDFERRSAAEYEAYKKSIEYQLKNRIIPSAIFTTAAAILVFCIFTLTNNFIYKPARASTLYKQGYALLQDSQYPQSEKKFNQALTYKPVKKWFFRFAQGYRNHRQYDRSRMMYRAIIQRYNHDKKAGLEWADMETSDLYNYEEGERILKREVLDYHINDSDALLALGDLYLEWASDRNAEKFPLAKEQYDLLTQLYGINDLYLSRQMRYFIRTDNLRQVLMYKSILMGKKNAISSKDLIELSGYMLDKRYGKLRPSEENLRFSIEDVRKLLETALKSAPENSVALYNMGRYFVETRSGRNAAKLLEASINSFENQPKRNRKDTYKYINAVRLLGEEMRNQREYLTAEELYGKGIEIFERERDSSGFESDENVGTLYSDLADLDYFISGDNAAALRNYQNAVNNKHDTSSVRYRIGYIQYQNRNYPAALGSFIKSQDTNENDTHLLLALANTLNLSGDNYIARGYYERLLSILDVEREKYGVVLPQIRDDHADIVDTYMKASNNLGVTLSRIASATGDSSLNAKSIVSLQESLRAWDAMTRNQTTMIRLDGSNLAEQNIKYITRPVSGYEPEIYTEIPRLLNGEEGLE</sequence>
<dbReference type="KEGG" id="tsu:Tresu_0414"/>
<evidence type="ECO:0000256" key="4">
    <source>
        <dbReference type="SAM" id="MobiDB-lite"/>
    </source>
</evidence>
<dbReference type="InterPro" id="IPR058109">
    <property type="entry name" value="FlcA_C"/>
</dbReference>
<feature type="repeat" description="TPR" evidence="3">
    <location>
        <begin position="584"/>
        <end position="617"/>
    </location>
</feature>